<keyword evidence="10" id="KW-1185">Reference proteome</keyword>
<dbReference type="InterPro" id="IPR002487">
    <property type="entry name" value="TF_Kbox"/>
</dbReference>
<keyword evidence="3 5" id="KW-0175">Coiled coil</keyword>
<evidence type="ECO:0000256" key="7">
    <source>
        <dbReference type="SAM" id="Phobius"/>
    </source>
</evidence>
<evidence type="ECO:0000256" key="6">
    <source>
        <dbReference type="SAM" id="MobiDB-lite"/>
    </source>
</evidence>
<evidence type="ECO:0000256" key="2">
    <source>
        <dbReference type="ARBA" id="ARBA00009840"/>
    </source>
</evidence>
<name>A0ABX6K020_SALCS</name>
<evidence type="ECO:0000256" key="5">
    <source>
        <dbReference type="SAM" id="Coils"/>
    </source>
</evidence>
<feature type="transmembrane region" description="Helical" evidence="7">
    <location>
        <begin position="12"/>
        <end position="29"/>
    </location>
</feature>
<gene>
    <name evidence="9" type="primary">rmuC</name>
    <name evidence="9" type="ORF">HBA18_00200</name>
</gene>
<dbReference type="EMBL" id="CP050266">
    <property type="protein sequence ID" value="QIR04932.1"/>
    <property type="molecule type" value="Genomic_DNA"/>
</dbReference>
<dbReference type="Pfam" id="PF02646">
    <property type="entry name" value="RmuC"/>
    <property type="match status" value="1"/>
</dbReference>
<comment type="similarity">
    <text evidence="2">Belongs to the RmuC family.</text>
</comment>
<dbReference type="PROSITE" id="PS51297">
    <property type="entry name" value="K_BOX"/>
    <property type="match status" value="1"/>
</dbReference>
<comment type="function">
    <text evidence="1">Involved in DNA recombination.</text>
</comment>
<dbReference type="RefSeq" id="WP_167313793.1">
    <property type="nucleotide sequence ID" value="NZ_CP050266.1"/>
</dbReference>
<dbReference type="InterPro" id="IPR003798">
    <property type="entry name" value="DNA_recombination_RmuC"/>
</dbReference>
<evidence type="ECO:0000313" key="10">
    <source>
        <dbReference type="Proteomes" id="UP000501408"/>
    </source>
</evidence>
<proteinExistence type="inferred from homology"/>
<dbReference type="PANTHER" id="PTHR30563">
    <property type="entry name" value="DNA RECOMBINATION PROTEIN RMUC"/>
    <property type="match status" value="1"/>
</dbReference>
<feature type="coiled-coil region" evidence="5">
    <location>
        <begin position="56"/>
        <end position="167"/>
    </location>
</feature>
<keyword evidence="7" id="KW-1133">Transmembrane helix</keyword>
<evidence type="ECO:0000256" key="3">
    <source>
        <dbReference type="ARBA" id="ARBA00023054"/>
    </source>
</evidence>
<keyword evidence="7" id="KW-0812">Transmembrane</keyword>
<dbReference type="PANTHER" id="PTHR30563:SF0">
    <property type="entry name" value="DNA RECOMBINATION PROTEIN RMUC"/>
    <property type="match status" value="1"/>
</dbReference>
<keyword evidence="7" id="KW-0472">Membrane</keyword>
<keyword evidence="4" id="KW-0233">DNA recombination</keyword>
<feature type="domain" description="K-box" evidence="8">
    <location>
        <begin position="63"/>
        <end position="167"/>
    </location>
</feature>
<feature type="region of interest" description="Disordered" evidence="6">
    <location>
        <begin position="493"/>
        <end position="512"/>
    </location>
</feature>
<reference evidence="9 10" key="1">
    <citation type="submission" date="2020-03" db="EMBL/GenBank/DDBJ databases">
        <title>Genome mining reveals the biosynthetic pathways of PHA and ectoines of the halophilic strain Salinivibrio costicola M318 isolated from fermented shrimp paste.</title>
        <authorList>
            <person name="Doan T.V."/>
            <person name="Tran L.T."/>
            <person name="Trieu T.A."/>
            <person name="Nguyen Q.V."/>
            <person name="Quach T.N."/>
            <person name="Phi T.Q."/>
            <person name="Kumar S."/>
        </authorList>
    </citation>
    <scope>NUCLEOTIDE SEQUENCE [LARGE SCALE GENOMIC DNA]</scope>
    <source>
        <strain evidence="9 10">M318</strain>
    </source>
</reference>
<protein>
    <submittedName>
        <fullName evidence="9">DNA recombination protein RmuC</fullName>
    </submittedName>
</protein>
<evidence type="ECO:0000313" key="9">
    <source>
        <dbReference type="EMBL" id="QIR04932.1"/>
    </source>
</evidence>
<sequence length="512" mass="58321">MLDGLSLTSLHFIAFLLGAGGTCVLGYAVHRRVLAQYQHWYQAQQDQQQIAFEAQREHWQQQQEHQQQELDNLDVERDRLSQELRHYYGKLTSAAEKLRQLEQLRQHNQNLEQKLDSLRDEKAELLAELREVKASAEQQLHAAQEKQALLENAEERLRAQFEQLANQVFEQKVHSVDEQNKMSLETLLGPLKSQLEGFKKQVTDSFGEQAKERHTLIHEIKNLQQLNADMTREAHNLTQALKGDNKQQGNWGEVVLARVLEESGLREGHEYHTQVNLENEQGKRYQPDVIVKLPQDKDVVIDAKMALVAYERYYNAESIVEQDAALKEHVQAIRAHIRGLGRKDYHQLHGVKTLDYVLMFIPVEPAFQIAIEADPSLIREAMDNNIMLVSPTTLLVALRTINNLWRYEYQNQNAKQIAEKASKLYDKVRLFVSDMEGLGSALGKANDSYHGAMNKLSQGRGNILRQAEGFKALGVEVKRDISPALANAALTSFSPQGADEDDPVSDISSVNK</sequence>
<evidence type="ECO:0000256" key="1">
    <source>
        <dbReference type="ARBA" id="ARBA00003416"/>
    </source>
</evidence>
<organism evidence="9 10">
    <name type="scientific">Salinivibrio costicola</name>
    <name type="common">Vibrio costicola</name>
    <dbReference type="NCBI Taxonomy" id="51367"/>
    <lineage>
        <taxon>Bacteria</taxon>
        <taxon>Pseudomonadati</taxon>
        <taxon>Pseudomonadota</taxon>
        <taxon>Gammaproteobacteria</taxon>
        <taxon>Vibrionales</taxon>
        <taxon>Vibrionaceae</taxon>
        <taxon>Salinivibrio</taxon>
    </lineage>
</organism>
<accession>A0ABX6K020</accession>
<evidence type="ECO:0000259" key="8">
    <source>
        <dbReference type="PROSITE" id="PS51297"/>
    </source>
</evidence>
<dbReference type="Proteomes" id="UP000501408">
    <property type="component" value="Chromosome 1"/>
</dbReference>
<feature type="coiled-coil region" evidence="5">
    <location>
        <begin position="213"/>
        <end position="240"/>
    </location>
</feature>
<evidence type="ECO:0000256" key="4">
    <source>
        <dbReference type="ARBA" id="ARBA00023172"/>
    </source>
</evidence>